<dbReference type="GO" id="GO:0005975">
    <property type="term" value="P:carbohydrate metabolic process"/>
    <property type="evidence" value="ECO:0007669"/>
    <property type="project" value="InterPro"/>
</dbReference>
<dbReference type="PROSITE" id="PS00710">
    <property type="entry name" value="PGM_PMM"/>
    <property type="match status" value="1"/>
</dbReference>
<evidence type="ECO:0000256" key="7">
    <source>
        <dbReference type="RuleBase" id="RU004326"/>
    </source>
</evidence>
<dbReference type="SUPFAM" id="SSF53738">
    <property type="entry name" value="Phosphoglucomutase, first 3 domains"/>
    <property type="match status" value="3"/>
</dbReference>
<dbReference type="InterPro" id="IPR005845">
    <property type="entry name" value="A-D-PHexomutase_a/b/a-II"/>
</dbReference>
<dbReference type="SUPFAM" id="SSF55957">
    <property type="entry name" value="Phosphoglucomutase, C-terminal domain"/>
    <property type="match status" value="1"/>
</dbReference>
<proteinExistence type="inferred from homology"/>
<dbReference type="PRINTS" id="PR00509">
    <property type="entry name" value="PGMPMM"/>
</dbReference>
<dbReference type="InterPro" id="IPR016055">
    <property type="entry name" value="A-D-PHexomutase_a/b/a-I/II/III"/>
</dbReference>
<evidence type="ECO:0000256" key="3">
    <source>
        <dbReference type="ARBA" id="ARBA00022553"/>
    </source>
</evidence>
<evidence type="ECO:0000256" key="2">
    <source>
        <dbReference type="ARBA" id="ARBA00010231"/>
    </source>
</evidence>
<dbReference type="AlphaFoldDB" id="A0A6I2UKW6"/>
<evidence type="ECO:0000259" key="10">
    <source>
        <dbReference type="Pfam" id="PF02879"/>
    </source>
</evidence>
<dbReference type="PANTHER" id="PTHR43771:SF1">
    <property type="entry name" value="PHOSPHOMANNOMUTASE"/>
    <property type="match status" value="1"/>
</dbReference>
<feature type="domain" description="Alpha-D-phosphohexomutase alpha/beta/alpha" evidence="9">
    <location>
        <begin position="18"/>
        <end position="141"/>
    </location>
</feature>
<evidence type="ECO:0000313" key="12">
    <source>
        <dbReference type="EMBL" id="MSU09376.1"/>
    </source>
</evidence>
<comment type="caution">
    <text evidence="12">The sequence shown here is derived from an EMBL/GenBank/DDBJ whole genome shotgun (WGS) entry which is preliminary data.</text>
</comment>
<comment type="cofactor">
    <cofactor evidence="1">
        <name>Mg(2+)</name>
        <dbReference type="ChEBI" id="CHEBI:18420"/>
    </cofactor>
</comment>
<evidence type="ECO:0000256" key="4">
    <source>
        <dbReference type="ARBA" id="ARBA00022723"/>
    </source>
</evidence>
<evidence type="ECO:0000256" key="6">
    <source>
        <dbReference type="ARBA" id="ARBA00023235"/>
    </source>
</evidence>
<keyword evidence="4 7" id="KW-0479">Metal-binding</keyword>
<dbReference type="InterPro" id="IPR005844">
    <property type="entry name" value="A-D-PHexomutase_a/b/a-I"/>
</dbReference>
<protein>
    <submittedName>
        <fullName evidence="12">Phosphomannomutase</fullName>
    </submittedName>
</protein>
<dbReference type="Pfam" id="PF00408">
    <property type="entry name" value="PGM_PMM_IV"/>
    <property type="match status" value="1"/>
</dbReference>
<dbReference type="EMBL" id="VUNR01000022">
    <property type="protein sequence ID" value="MSU09376.1"/>
    <property type="molecule type" value="Genomic_DNA"/>
</dbReference>
<keyword evidence="6" id="KW-0413">Isomerase</keyword>
<dbReference type="PANTHER" id="PTHR43771">
    <property type="entry name" value="PHOSPHOMANNOMUTASE"/>
    <property type="match status" value="1"/>
</dbReference>
<organism evidence="12 13">
    <name type="scientific">Anaerovibrio slackiae</name>
    <dbReference type="NCBI Taxonomy" id="2652309"/>
    <lineage>
        <taxon>Bacteria</taxon>
        <taxon>Bacillati</taxon>
        <taxon>Bacillota</taxon>
        <taxon>Negativicutes</taxon>
        <taxon>Selenomonadales</taxon>
        <taxon>Selenomonadaceae</taxon>
        <taxon>Anaerovibrio</taxon>
    </lineage>
</organism>
<dbReference type="Gene3D" id="3.30.310.50">
    <property type="entry name" value="Alpha-D-phosphohexomutase, C-terminal domain"/>
    <property type="match status" value="1"/>
</dbReference>
<reference evidence="12 13" key="1">
    <citation type="submission" date="2019-08" db="EMBL/GenBank/DDBJ databases">
        <title>In-depth cultivation of the pig gut microbiome towards novel bacterial diversity and tailored functional studies.</title>
        <authorList>
            <person name="Wylensek D."/>
            <person name="Hitch T.C.A."/>
            <person name="Clavel T."/>
        </authorList>
    </citation>
    <scope>NUCLEOTIDE SEQUENCE [LARGE SCALE GENOMIC DNA]</scope>
    <source>
        <strain evidence="12 13">WCA-693-APC-5D-A</strain>
    </source>
</reference>
<gene>
    <name evidence="12" type="ORF">FYJ84_10300</name>
</gene>
<evidence type="ECO:0000259" key="9">
    <source>
        <dbReference type="Pfam" id="PF02878"/>
    </source>
</evidence>
<evidence type="ECO:0000256" key="1">
    <source>
        <dbReference type="ARBA" id="ARBA00001946"/>
    </source>
</evidence>
<dbReference type="GO" id="GO:0016868">
    <property type="term" value="F:intramolecular phosphotransferase activity"/>
    <property type="evidence" value="ECO:0007669"/>
    <property type="project" value="InterPro"/>
</dbReference>
<feature type="domain" description="Alpha-D-phosphohexomutase C-terminal" evidence="8">
    <location>
        <begin position="392"/>
        <end position="461"/>
    </location>
</feature>
<accession>A0A6I2UKW6</accession>
<evidence type="ECO:0000259" key="8">
    <source>
        <dbReference type="Pfam" id="PF00408"/>
    </source>
</evidence>
<keyword evidence="5 7" id="KW-0460">Magnesium</keyword>
<keyword evidence="3" id="KW-0597">Phosphoprotein</keyword>
<comment type="similarity">
    <text evidence="2 7">Belongs to the phosphohexose mutase family.</text>
</comment>
<dbReference type="InterPro" id="IPR005846">
    <property type="entry name" value="A-D-PHexomutase_a/b/a-III"/>
</dbReference>
<keyword evidence="13" id="KW-1185">Reference proteome</keyword>
<dbReference type="Pfam" id="PF02879">
    <property type="entry name" value="PGM_PMM_II"/>
    <property type="match status" value="1"/>
</dbReference>
<sequence length="476" mass="52611">MIYMILLRKIGGFVLSEKSFGTYDIRGRYPDLVNEEMAYDIGRRFATGFAARSVVVGNDIRLSGPSLKAALMRGLTEAGCDALDIGQCGTEMVYFGTVHLKADGGIMITASHNPKEYNGMKFVGKGAYPISGSNGLEKIVASDEVADHERSAELKSGNLQPEGRVQKIDIMDAYVQHLLGYVDVSVLKPLKIVVNSGNGSAGPILDRLEKYLPFTFIKVNHEPDGNFPNGVPNPLLPENRHSTIEAVKREGADLGIAWDGDFDRCFFFDEKGNFIESYYVVGFLAEAFLAKNKGERIVHDPRLFWNTQEIVERCGGVPVLSRSGHSIIKAAMRRENAVYGGEMSAHHYFRDFAYCDSGMIPWLLVTELLSRLDKPMSAVLQERMAMYPCSGEINSKVSDAEAVLARAEALYGASGRVSKVDGLSVAFADWRFNLRKSNTEPLIRLNVEARGDRQLMQEKTQELLAIINDCQNLGSL</sequence>
<dbReference type="InterPro" id="IPR016066">
    <property type="entry name" value="A-D-PHexomutase_CS"/>
</dbReference>
<dbReference type="Proteomes" id="UP000433181">
    <property type="component" value="Unassembled WGS sequence"/>
</dbReference>
<feature type="domain" description="Alpha-D-phosphohexomutase alpha/beta/alpha" evidence="10">
    <location>
        <begin position="172"/>
        <end position="272"/>
    </location>
</feature>
<dbReference type="GO" id="GO:0000287">
    <property type="term" value="F:magnesium ion binding"/>
    <property type="evidence" value="ECO:0007669"/>
    <property type="project" value="InterPro"/>
</dbReference>
<name>A0A6I2UKW6_9FIRM</name>
<dbReference type="Pfam" id="PF02880">
    <property type="entry name" value="PGM_PMM_III"/>
    <property type="match status" value="1"/>
</dbReference>
<dbReference type="Gene3D" id="3.40.120.10">
    <property type="entry name" value="Alpha-D-Glucose-1,6-Bisphosphate, subunit A, domain 3"/>
    <property type="match status" value="3"/>
</dbReference>
<dbReference type="InterPro" id="IPR005843">
    <property type="entry name" value="A-D-PHexomutase_C"/>
</dbReference>
<dbReference type="CDD" id="cd03089">
    <property type="entry name" value="PMM_PGM"/>
    <property type="match status" value="1"/>
</dbReference>
<evidence type="ECO:0000313" key="13">
    <source>
        <dbReference type="Proteomes" id="UP000433181"/>
    </source>
</evidence>
<feature type="domain" description="Alpha-D-phosphohexomutase alpha/beta/alpha" evidence="11">
    <location>
        <begin position="279"/>
        <end position="387"/>
    </location>
</feature>
<dbReference type="Pfam" id="PF02878">
    <property type="entry name" value="PGM_PMM_I"/>
    <property type="match status" value="1"/>
</dbReference>
<dbReference type="InterPro" id="IPR036900">
    <property type="entry name" value="A-D-PHexomutase_C_sf"/>
</dbReference>
<evidence type="ECO:0000259" key="11">
    <source>
        <dbReference type="Pfam" id="PF02880"/>
    </source>
</evidence>
<dbReference type="InterPro" id="IPR005841">
    <property type="entry name" value="Alpha-D-phosphohexomutase_SF"/>
</dbReference>
<evidence type="ECO:0000256" key="5">
    <source>
        <dbReference type="ARBA" id="ARBA00022842"/>
    </source>
</evidence>